<keyword evidence="3" id="KW-1185">Reference proteome</keyword>
<proteinExistence type="predicted"/>
<organism evidence="2 3">
    <name type="scientific">Leptothoe spongobia TAU-MAC 1115</name>
    <dbReference type="NCBI Taxonomy" id="1967444"/>
    <lineage>
        <taxon>Bacteria</taxon>
        <taxon>Bacillati</taxon>
        <taxon>Cyanobacteriota</taxon>
        <taxon>Cyanophyceae</taxon>
        <taxon>Nodosilineales</taxon>
        <taxon>Cymatolegaceae</taxon>
        <taxon>Leptothoe</taxon>
        <taxon>Leptothoe spongobia</taxon>
    </lineage>
</organism>
<dbReference type="EMBL" id="JADOES010000010">
    <property type="protein sequence ID" value="MBT9315210.1"/>
    <property type="molecule type" value="Genomic_DNA"/>
</dbReference>
<reference evidence="2" key="2">
    <citation type="journal article" date="2021" name="Mar. Drugs">
        <title>Genome Reduction and Secondary Metabolism of the Marine Sponge-Associated Cyanobacterium Leptothoe.</title>
        <authorList>
            <person name="Konstantinou D."/>
            <person name="Popin R.V."/>
            <person name="Fewer D.P."/>
            <person name="Sivonen K."/>
            <person name="Gkelis S."/>
        </authorList>
    </citation>
    <scope>NUCLEOTIDE SEQUENCE</scope>
    <source>
        <strain evidence="2">TAU-MAC 1115</strain>
    </source>
</reference>
<reference evidence="2" key="1">
    <citation type="submission" date="2020-11" db="EMBL/GenBank/DDBJ databases">
        <authorList>
            <person name="Konstantinou D."/>
            <person name="Gkelis S."/>
            <person name="Popin R."/>
            <person name="Fewer D."/>
            <person name="Sivonen K."/>
        </authorList>
    </citation>
    <scope>NUCLEOTIDE SEQUENCE</scope>
    <source>
        <strain evidence="2">TAU-MAC 1115</strain>
    </source>
</reference>
<evidence type="ECO:0000256" key="1">
    <source>
        <dbReference type="SAM" id="Phobius"/>
    </source>
</evidence>
<dbReference type="Proteomes" id="UP000717364">
    <property type="component" value="Unassembled WGS sequence"/>
</dbReference>
<accession>A0A947DEC3</accession>
<feature type="transmembrane region" description="Helical" evidence="1">
    <location>
        <begin position="58"/>
        <end position="75"/>
    </location>
</feature>
<evidence type="ECO:0000313" key="2">
    <source>
        <dbReference type="EMBL" id="MBT9315210.1"/>
    </source>
</evidence>
<dbReference type="AlphaFoldDB" id="A0A947DEC3"/>
<keyword evidence="1" id="KW-0472">Membrane</keyword>
<keyword evidence="1" id="KW-1133">Transmembrane helix</keyword>
<gene>
    <name evidence="2" type="ORF">IXB50_07210</name>
</gene>
<comment type="caution">
    <text evidence="2">The sequence shown here is derived from an EMBL/GenBank/DDBJ whole genome shotgun (WGS) entry which is preliminary data.</text>
</comment>
<name>A0A947DEC3_9CYAN</name>
<dbReference type="RefSeq" id="WP_215608282.1">
    <property type="nucleotide sequence ID" value="NZ_JADOES010000010.1"/>
</dbReference>
<keyword evidence="1" id="KW-0812">Transmembrane</keyword>
<sequence length="77" mass="8403">MKIDTNTLFPGDLTPSATQILGQPTALVTQPVIAQKFEENFFDRSGEILGDFVDSGQLWALLIGVVIGYVIRGITTY</sequence>
<protein>
    <submittedName>
        <fullName evidence="2">Uncharacterized protein</fullName>
    </submittedName>
</protein>
<evidence type="ECO:0000313" key="3">
    <source>
        <dbReference type="Proteomes" id="UP000717364"/>
    </source>
</evidence>